<keyword evidence="3 6" id="KW-0812">Transmembrane</keyword>
<feature type="transmembrane region" description="Helical" evidence="6">
    <location>
        <begin position="79"/>
        <end position="97"/>
    </location>
</feature>
<evidence type="ECO:0000256" key="3">
    <source>
        <dbReference type="ARBA" id="ARBA00022692"/>
    </source>
</evidence>
<dbReference type="InterPro" id="IPR018383">
    <property type="entry name" value="UPF0324_pro"/>
</dbReference>
<evidence type="ECO:0000313" key="8">
    <source>
        <dbReference type="Proteomes" id="UP000320475"/>
    </source>
</evidence>
<dbReference type="EMBL" id="QEAM01000001">
    <property type="protein sequence ID" value="TPX51868.1"/>
    <property type="molecule type" value="Genomic_DNA"/>
</dbReference>
<evidence type="ECO:0000256" key="5">
    <source>
        <dbReference type="ARBA" id="ARBA00023136"/>
    </source>
</evidence>
<feature type="transmembrane region" description="Helical" evidence="6">
    <location>
        <begin position="104"/>
        <end position="127"/>
    </location>
</feature>
<dbReference type="Pfam" id="PF03601">
    <property type="entry name" value="Cons_hypoth698"/>
    <property type="match status" value="1"/>
</dbReference>
<dbReference type="OrthoDB" id="2362862at2759"/>
<keyword evidence="2" id="KW-1003">Cell membrane</keyword>
<keyword evidence="4 6" id="KW-1133">Transmembrane helix</keyword>
<protein>
    <submittedName>
        <fullName evidence="7">Uncharacterized protein</fullName>
    </submittedName>
</protein>
<evidence type="ECO:0000256" key="2">
    <source>
        <dbReference type="ARBA" id="ARBA00022475"/>
    </source>
</evidence>
<evidence type="ECO:0000256" key="6">
    <source>
        <dbReference type="SAM" id="Phobius"/>
    </source>
</evidence>
<gene>
    <name evidence="7" type="ORF">SeLEV6574_g00061</name>
</gene>
<dbReference type="GO" id="GO:0005886">
    <property type="term" value="C:plasma membrane"/>
    <property type="evidence" value="ECO:0007669"/>
    <property type="project" value="UniProtKB-SubCell"/>
</dbReference>
<evidence type="ECO:0000256" key="1">
    <source>
        <dbReference type="ARBA" id="ARBA00004651"/>
    </source>
</evidence>
<accession>A0A507DLW7</accession>
<reference evidence="7 8" key="1">
    <citation type="journal article" date="2019" name="Sci. Rep.">
        <title>Comparative genomics of chytrid fungi reveal insights into the obligate biotrophic and pathogenic lifestyle of Synchytrium endobioticum.</title>
        <authorList>
            <person name="van de Vossenberg B.T.L.H."/>
            <person name="Warris S."/>
            <person name="Nguyen H.D.T."/>
            <person name="van Gent-Pelzer M.P.E."/>
            <person name="Joly D.L."/>
            <person name="van de Geest H.C."/>
            <person name="Bonants P.J.M."/>
            <person name="Smith D.S."/>
            <person name="Levesque C.A."/>
            <person name="van der Lee T.A.J."/>
        </authorList>
    </citation>
    <scope>NUCLEOTIDE SEQUENCE [LARGE SCALE GENOMIC DNA]</scope>
    <source>
        <strain evidence="7 8">LEV6574</strain>
    </source>
</reference>
<evidence type="ECO:0000313" key="7">
    <source>
        <dbReference type="EMBL" id="TPX51868.1"/>
    </source>
</evidence>
<evidence type="ECO:0000256" key="4">
    <source>
        <dbReference type="ARBA" id="ARBA00022989"/>
    </source>
</evidence>
<dbReference type="AlphaFoldDB" id="A0A507DLW7"/>
<proteinExistence type="predicted"/>
<keyword evidence="5 6" id="KW-0472">Membrane</keyword>
<dbReference type="VEuPathDB" id="FungiDB:SeMB42_g00512"/>
<feature type="transmembrane region" description="Helical" evidence="6">
    <location>
        <begin position="133"/>
        <end position="152"/>
    </location>
</feature>
<dbReference type="Proteomes" id="UP000320475">
    <property type="component" value="Unassembled WGS sequence"/>
</dbReference>
<comment type="caution">
    <text evidence="7">The sequence shown here is derived from an EMBL/GenBank/DDBJ whole genome shotgun (WGS) entry which is preliminary data.</text>
</comment>
<organism evidence="7 8">
    <name type="scientific">Synchytrium endobioticum</name>
    <dbReference type="NCBI Taxonomy" id="286115"/>
    <lineage>
        <taxon>Eukaryota</taxon>
        <taxon>Fungi</taxon>
        <taxon>Fungi incertae sedis</taxon>
        <taxon>Chytridiomycota</taxon>
        <taxon>Chytridiomycota incertae sedis</taxon>
        <taxon>Chytridiomycetes</taxon>
        <taxon>Synchytriales</taxon>
        <taxon>Synchytriaceae</taxon>
        <taxon>Synchytrium</taxon>
    </lineage>
</organism>
<name>A0A507DLW7_9FUNG</name>
<comment type="subcellular location">
    <subcellularLocation>
        <location evidence="1">Cell membrane</location>
        <topology evidence="1">Multi-pass membrane protein</topology>
    </subcellularLocation>
</comment>
<sequence>MHLITYESRAKHYAELVASAYDQRVSIYRPSVPPSSASSEKIKIKQEIPELVELADCASPHDSEDVARGDQPQTPLPPGQVACLEWIYIILIGFSVLSPLIGRAVIVSWIDTPILSVMVSALVWWALKLDLQLSIIMSGATMICGSSAAMALSSSMGATRKAELQIAILSIFKPASISMRDYLRLSLHSPPYTCIKS</sequence>